<dbReference type="Proteomes" id="UP000251889">
    <property type="component" value="Unassembled WGS sequence"/>
</dbReference>
<sequence>MGFTLILLIAQMTVYLFPQEIIMQAVLVHAGSANILQEKTGITVHPGDSLYLEITSSIPSQVEFFKTTAPVNVSIVEGNTIIFHERYTGVNAFNKAHIVKVNAHSFKPIRKLIFNFESQQGLRDIVIPIH</sequence>
<proteinExistence type="predicted"/>
<organism evidence="1 2">
    <name type="scientific">Pseudochryseolinea flava</name>
    <dbReference type="NCBI Taxonomy" id="2059302"/>
    <lineage>
        <taxon>Bacteria</taxon>
        <taxon>Pseudomonadati</taxon>
        <taxon>Bacteroidota</taxon>
        <taxon>Cytophagia</taxon>
        <taxon>Cytophagales</taxon>
        <taxon>Fulvivirgaceae</taxon>
        <taxon>Pseudochryseolinea</taxon>
    </lineage>
</organism>
<comment type="caution">
    <text evidence="1">The sequence shown here is derived from an EMBL/GenBank/DDBJ whole genome shotgun (WGS) entry which is preliminary data.</text>
</comment>
<gene>
    <name evidence="1" type="ORF">DQQ10_22240</name>
</gene>
<evidence type="ECO:0000313" key="1">
    <source>
        <dbReference type="EMBL" id="RAV98739.1"/>
    </source>
</evidence>
<dbReference type="EMBL" id="QMFY01000015">
    <property type="protein sequence ID" value="RAV98739.1"/>
    <property type="molecule type" value="Genomic_DNA"/>
</dbReference>
<accession>A0A364XWJ3</accession>
<protein>
    <submittedName>
        <fullName evidence="1">Uncharacterized protein</fullName>
    </submittedName>
</protein>
<dbReference type="RefSeq" id="WP_112749136.1">
    <property type="nucleotide sequence ID" value="NZ_QMFY01000015.1"/>
</dbReference>
<dbReference type="AlphaFoldDB" id="A0A364XWJ3"/>
<evidence type="ECO:0000313" key="2">
    <source>
        <dbReference type="Proteomes" id="UP000251889"/>
    </source>
</evidence>
<name>A0A364XWJ3_9BACT</name>
<keyword evidence="2" id="KW-1185">Reference proteome</keyword>
<reference evidence="1 2" key="1">
    <citation type="submission" date="2018-06" db="EMBL/GenBank/DDBJ databases">
        <title>Chryseolinea flavus sp. nov., a member of the phylum Bacteroidetes isolated from soil.</title>
        <authorList>
            <person name="Li Y."/>
            <person name="Wang J."/>
        </authorList>
    </citation>
    <scope>NUCLEOTIDE SEQUENCE [LARGE SCALE GENOMIC DNA]</scope>
    <source>
        <strain evidence="1 2">SDU1-6</strain>
    </source>
</reference>